<accession>A0ABP9ZCW4</accession>
<reference evidence="3 4" key="1">
    <citation type="submission" date="2024-04" db="EMBL/GenBank/DDBJ databases">
        <title>genome sequences of Mucor flavus KT1a and Helicostylum pulchrum KT1b strains isolated from the surface of a dry-aged beef.</title>
        <authorList>
            <person name="Toyotome T."/>
            <person name="Hosono M."/>
            <person name="Torimaru M."/>
            <person name="Fukuda K."/>
            <person name="Mikami N."/>
        </authorList>
    </citation>
    <scope>NUCLEOTIDE SEQUENCE [LARGE SCALE GENOMIC DNA]</scope>
    <source>
        <strain evidence="3 4">KT1a</strain>
    </source>
</reference>
<evidence type="ECO:0000313" key="3">
    <source>
        <dbReference type="EMBL" id="GAA5816914.1"/>
    </source>
</evidence>
<dbReference type="EMBL" id="BAABUK010000036">
    <property type="protein sequence ID" value="GAA5816914.1"/>
    <property type="molecule type" value="Genomic_DNA"/>
</dbReference>
<evidence type="ECO:0000313" key="4">
    <source>
        <dbReference type="Proteomes" id="UP001473302"/>
    </source>
</evidence>
<gene>
    <name evidence="3" type="ORF">MFLAVUS_010449</name>
</gene>
<evidence type="ECO:0000256" key="1">
    <source>
        <dbReference type="PROSITE-ProRule" id="PRU00325"/>
    </source>
</evidence>
<organism evidence="3 4">
    <name type="scientific">Mucor flavus</name>
    <dbReference type="NCBI Taxonomy" id="439312"/>
    <lineage>
        <taxon>Eukaryota</taxon>
        <taxon>Fungi</taxon>
        <taxon>Fungi incertae sedis</taxon>
        <taxon>Mucoromycota</taxon>
        <taxon>Mucoromycotina</taxon>
        <taxon>Mucoromycetes</taxon>
        <taxon>Mucorales</taxon>
        <taxon>Mucorineae</taxon>
        <taxon>Mucoraceae</taxon>
        <taxon>Mucor</taxon>
    </lineage>
</organism>
<sequence>METNNFVESWHDQLKSIYLKKKRDRRTDRLIYVIVSDIEPDFIANINRIQLSVRRMGPEERKRRRRELNVEAINEKVLPLLIELAEDSQKRNEVIYKVKSFTTDDIIYNIIVVEDKMKACDCPDFTWNNVACEHMYLLRRYNRDIAVFVISTNLPTPEVFTDNIRTEQQQQ</sequence>
<keyword evidence="1" id="KW-0863">Zinc-finger</keyword>
<name>A0ABP9ZCW4_9FUNG</name>
<proteinExistence type="predicted"/>
<dbReference type="InterPro" id="IPR007527">
    <property type="entry name" value="Znf_SWIM"/>
</dbReference>
<dbReference type="Proteomes" id="UP001473302">
    <property type="component" value="Unassembled WGS sequence"/>
</dbReference>
<evidence type="ECO:0000259" key="2">
    <source>
        <dbReference type="PROSITE" id="PS50966"/>
    </source>
</evidence>
<feature type="domain" description="SWIM-type" evidence="2">
    <location>
        <begin position="108"/>
        <end position="143"/>
    </location>
</feature>
<keyword evidence="1" id="KW-0862">Zinc</keyword>
<protein>
    <recommendedName>
        <fullName evidence="2">SWIM-type domain-containing protein</fullName>
    </recommendedName>
</protein>
<comment type="caution">
    <text evidence="3">The sequence shown here is derived from an EMBL/GenBank/DDBJ whole genome shotgun (WGS) entry which is preliminary data.</text>
</comment>
<dbReference type="PROSITE" id="PS50966">
    <property type="entry name" value="ZF_SWIM"/>
    <property type="match status" value="1"/>
</dbReference>
<keyword evidence="4" id="KW-1185">Reference proteome</keyword>
<keyword evidence="1" id="KW-0479">Metal-binding</keyword>